<protein>
    <submittedName>
        <fullName evidence="2">Uncharacterized protein</fullName>
    </submittedName>
</protein>
<feature type="compositionally biased region" description="Basic and acidic residues" evidence="1">
    <location>
        <begin position="16"/>
        <end position="25"/>
    </location>
</feature>
<feature type="region of interest" description="Disordered" evidence="1">
    <location>
        <begin position="1"/>
        <end position="25"/>
    </location>
</feature>
<evidence type="ECO:0000313" key="3">
    <source>
        <dbReference type="Proteomes" id="UP000280104"/>
    </source>
</evidence>
<proteinExistence type="predicted"/>
<evidence type="ECO:0000313" key="2">
    <source>
        <dbReference type="EMBL" id="SPT20542.1"/>
    </source>
</evidence>
<accession>A0A7H4LPK3</accession>
<name>A0A7H4LPK3_WHEAT</name>
<sequence length="210" mass="22887">MPPRRVMAPAPGQKKRILEPDEPALDRVTRQKASMATATDHQESMLRMDSQTLVQTGDELPPMDEGTTLSMDGNGTVCLDEAGTICIDEAGTVHIDLSPVAPSIDRNAVINEEEQQLVLQSDAMTPKTRLRKGKGLERITKSLGSKVTIQIAEGMIRPEKPLQAAKLASKCGLVAKSHLSVLPHFKLYKTNASLLENYIGKVVVSHLFHS</sequence>
<dbReference type="EMBL" id="LS480641">
    <property type="protein sequence ID" value="SPT20542.1"/>
    <property type="molecule type" value="Genomic_DNA"/>
</dbReference>
<reference evidence="2 3" key="1">
    <citation type="submission" date="2018-05" db="EMBL/GenBank/DDBJ databases">
        <authorList>
            <person name="Thind KAUR A."/>
        </authorList>
    </citation>
    <scope>NUCLEOTIDE SEQUENCE [LARGE SCALE GENOMIC DNA]</scope>
</reference>
<organism evidence="2 3">
    <name type="scientific">Triticum aestivum</name>
    <name type="common">Wheat</name>
    <dbReference type="NCBI Taxonomy" id="4565"/>
    <lineage>
        <taxon>Eukaryota</taxon>
        <taxon>Viridiplantae</taxon>
        <taxon>Streptophyta</taxon>
        <taxon>Embryophyta</taxon>
        <taxon>Tracheophyta</taxon>
        <taxon>Spermatophyta</taxon>
        <taxon>Magnoliopsida</taxon>
        <taxon>Liliopsida</taxon>
        <taxon>Poales</taxon>
        <taxon>Poaceae</taxon>
        <taxon>BOP clade</taxon>
        <taxon>Pooideae</taxon>
        <taxon>Triticodae</taxon>
        <taxon>Triticeae</taxon>
        <taxon>Triticinae</taxon>
        <taxon>Triticum</taxon>
    </lineage>
</organism>
<dbReference type="PANTHER" id="PTHR33063">
    <property type="entry name" value="OS02G0583500 PROTEIN"/>
    <property type="match status" value="1"/>
</dbReference>
<dbReference type="Proteomes" id="UP000280104">
    <property type="component" value="Chromosome II"/>
</dbReference>
<evidence type="ECO:0000256" key="1">
    <source>
        <dbReference type="SAM" id="MobiDB-lite"/>
    </source>
</evidence>
<dbReference type="AlphaFoldDB" id="A0A7H4LPK3"/>
<gene>
    <name evidence="2" type="ORF">CAMPLR22A2D_LOCUS5175</name>
</gene>
<dbReference type="PANTHER" id="PTHR33063:SF16">
    <property type="entry name" value="OS02G0241300 PROTEIN"/>
    <property type="match status" value="1"/>
</dbReference>